<gene>
    <name evidence="3" type="ORF">K8V81_11985</name>
</gene>
<dbReference type="EMBL" id="DYUE01000279">
    <property type="protein sequence ID" value="HJG92429.1"/>
    <property type="molecule type" value="Genomic_DNA"/>
</dbReference>
<reference evidence="3" key="2">
    <citation type="submission" date="2021-09" db="EMBL/GenBank/DDBJ databases">
        <authorList>
            <person name="Gilroy R."/>
        </authorList>
    </citation>
    <scope>NUCLEOTIDE SEQUENCE</scope>
    <source>
        <strain evidence="3">ChiGjej5B5-22894</strain>
    </source>
</reference>
<dbReference type="PROSITE" id="PS51257">
    <property type="entry name" value="PROKAR_LIPOPROTEIN"/>
    <property type="match status" value="1"/>
</dbReference>
<evidence type="ECO:0000259" key="2">
    <source>
        <dbReference type="Pfam" id="PF14530"/>
    </source>
</evidence>
<proteinExistence type="predicted"/>
<organism evidence="3 4">
    <name type="scientific">Brachybacterium massiliense</name>
    <dbReference type="NCBI Taxonomy" id="1755098"/>
    <lineage>
        <taxon>Bacteria</taxon>
        <taxon>Bacillati</taxon>
        <taxon>Actinomycetota</taxon>
        <taxon>Actinomycetes</taxon>
        <taxon>Micrococcales</taxon>
        <taxon>Dermabacteraceae</taxon>
        <taxon>Brachybacterium</taxon>
    </lineage>
</organism>
<dbReference type="Pfam" id="PF14530">
    <property type="entry name" value="DUF4439"/>
    <property type="match status" value="1"/>
</dbReference>
<comment type="caution">
    <text evidence="3">The sequence shown here is derived from an EMBL/GenBank/DDBJ whole genome shotgun (WGS) entry which is preliminary data.</text>
</comment>
<dbReference type="AlphaFoldDB" id="A0A921MXG9"/>
<evidence type="ECO:0000256" key="1">
    <source>
        <dbReference type="SAM" id="MobiDB-lite"/>
    </source>
</evidence>
<feature type="region of interest" description="Disordered" evidence="1">
    <location>
        <begin position="106"/>
        <end position="133"/>
    </location>
</feature>
<protein>
    <submittedName>
        <fullName evidence="3">Ferritin-like domain-containing protein</fullName>
    </submittedName>
</protein>
<sequence>MSLLARPAAVPRRGVLRLAIGALAVMTAAGCGRITLGGPEEYTPPPPGIDDLFRIDLLTALERALAGTEQVIAAHDPGTEEPALSATLTTLATALPIQRTALLTAAQREKEDEAREDPAPGQTPSPVPADAPTDPAGLLETLVELRDLATDAARQVSGSLARPVVAIAAHTAWIAQRLADTGALGEVRPPTSAEQIVATREVPATDPPSIGAESDYHTSIEQTQQEEWYAAYLHEVLAARTEEEAREEHLGQVEVHRTRAEELALLAEQDGAPVVPRQAVYALPGGTLDAQLAGRLPTLLAQGLLIDHVALTGAAPFERRPLPIAAALEEAVRLAGMVDALEPLPSLEVEGPPARS</sequence>
<dbReference type="Gene3D" id="1.20.1260.10">
    <property type="match status" value="1"/>
</dbReference>
<evidence type="ECO:0000313" key="3">
    <source>
        <dbReference type="EMBL" id="HJG92429.1"/>
    </source>
</evidence>
<dbReference type="InterPro" id="IPR012347">
    <property type="entry name" value="Ferritin-like"/>
</dbReference>
<accession>A0A921MXG9</accession>
<feature type="domain" description="DUF4439" evidence="2">
    <location>
        <begin position="225"/>
        <end position="347"/>
    </location>
</feature>
<dbReference type="Proteomes" id="UP000742460">
    <property type="component" value="Unassembled WGS sequence"/>
</dbReference>
<dbReference type="InterPro" id="IPR029447">
    <property type="entry name" value="DUF4439"/>
</dbReference>
<evidence type="ECO:0000313" key="4">
    <source>
        <dbReference type="Proteomes" id="UP000742460"/>
    </source>
</evidence>
<feature type="compositionally biased region" description="Basic and acidic residues" evidence="1">
    <location>
        <begin position="107"/>
        <end position="118"/>
    </location>
</feature>
<reference evidence="3" key="1">
    <citation type="journal article" date="2021" name="PeerJ">
        <title>Extensive microbial diversity within the chicken gut microbiome revealed by metagenomics and culture.</title>
        <authorList>
            <person name="Gilroy R."/>
            <person name="Ravi A."/>
            <person name="Getino M."/>
            <person name="Pursley I."/>
            <person name="Horton D.L."/>
            <person name="Alikhan N.F."/>
            <person name="Baker D."/>
            <person name="Gharbi K."/>
            <person name="Hall N."/>
            <person name="Watson M."/>
            <person name="Adriaenssens E.M."/>
            <person name="Foster-Nyarko E."/>
            <person name="Jarju S."/>
            <person name="Secka A."/>
            <person name="Antonio M."/>
            <person name="Oren A."/>
            <person name="Chaudhuri R.R."/>
            <person name="La Ragione R."/>
            <person name="Hildebrand F."/>
            <person name="Pallen M.J."/>
        </authorList>
    </citation>
    <scope>NUCLEOTIDE SEQUENCE</scope>
    <source>
        <strain evidence="3">ChiGjej5B5-22894</strain>
    </source>
</reference>
<name>A0A921MXG9_9MICO</name>